<protein>
    <submittedName>
        <fullName evidence="3">Unannotated protein</fullName>
    </submittedName>
</protein>
<keyword evidence="1" id="KW-0812">Transmembrane</keyword>
<sequence>MVGSRHFGGMVVEAHLTQPGKETEFVDQDGRPTTGTRQALRKIPSFRNGLSVFFTYSQTFALLYIALHFGAWTWLPVFILMGRAHAQFASLMHEAAHRLLFRNRRLNDFCGRWLIGYPVFTNTDAYRRVHMAHHRQEFGPNEPDFALYANYPISRASFRRKLVRDASGRTGLRLLREQLRGIHSEVVVVRQTLIKILVVQALLIAASVISGYWWAYPLFWLMPYLTVWRVINRLRSIAEHGGLTASEDRRITTHSVTQSWLGRFFLVPFHIGWHLAHHVDAGVPFRHLPRFHRMLIESGYINPGYEYSSYPKIWRALVTGPK</sequence>
<keyword evidence="1" id="KW-0472">Membrane</keyword>
<name>A0A6J7T9G6_9ZZZZ</name>
<evidence type="ECO:0000313" key="3">
    <source>
        <dbReference type="EMBL" id="CAB5049656.1"/>
    </source>
</evidence>
<gene>
    <name evidence="3" type="ORF">UFOPK4275_00731</name>
</gene>
<keyword evidence="1" id="KW-1133">Transmembrane helix</keyword>
<reference evidence="3" key="1">
    <citation type="submission" date="2020-05" db="EMBL/GenBank/DDBJ databases">
        <authorList>
            <person name="Chiriac C."/>
            <person name="Salcher M."/>
            <person name="Ghai R."/>
            <person name="Kavagutti S V."/>
        </authorList>
    </citation>
    <scope>NUCLEOTIDE SEQUENCE</scope>
</reference>
<feature type="transmembrane region" description="Helical" evidence="1">
    <location>
        <begin position="193"/>
        <end position="215"/>
    </location>
</feature>
<dbReference type="CDD" id="cd03510">
    <property type="entry name" value="Rhizobitoxine-FADS-like"/>
    <property type="match status" value="1"/>
</dbReference>
<dbReference type="InterPro" id="IPR005804">
    <property type="entry name" value="FA_desaturase_dom"/>
</dbReference>
<evidence type="ECO:0000259" key="2">
    <source>
        <dbReference type="Pfam" id="PF00487"/>
    </source>
</evidence>
<dbReference type="AlphaFoldDB" id="A0A6J7T9G6"/>
<organism evidence="3">
    <name type="scientific">freshwater metagenome</name>
    <dbReference type="NCBI Taxonomy" id="449393"/>
    <lineage>
        <taxon>unclassified sequences</taxon>
        <taxon>metagenomes</taxon>
        <taxon>ecological metagenomes</taxon>
    </lineage>
</organism>
<feature type="domain" description="Fatty acid desaturase" evidence="2">
    <location>
        <begin position="73"/>
        <end position="297"/>
    </location>
</feature>
<evidence type="ECO:0000256" key="1">
    <source>
        <dbReference type="SAM" id="Phobius"/>
    </source>
</evidence>
<dbReference type="GO" id="GO:0006629">
    <property type="term" value="P:lipid metabolic process"/>
    <property type="evidence" value="ECO:0007669"/>
    <property type="project" value="InterPro"/>
</dbReference>
<dbReference type="EMBL" id="CAFBQJ010000116">
    <property type="protein sequence ID" value="CAB5049656.1"/>
    <property type="molecule type" value="Genomic_DNA"/>
</dbReference>
<accession>A0A6J7T9G6</accession>
<feature type="transmembrane region" description="Helical" evidence="1">
    <location>
        <begin position="61"/>
        <end position="82"/>
    </location>
</feature>
<proteinExistence type="predicted"/>
<dbReference type="Pfam" id="PF00487">
    <property type="entry name" value="FA_desaturase"/>
    <property type="match status" value="1"/>
</dbReference>